<dbReference type="PROSITE" id="PS00369">
    <property type="entry name" value="PTS_HPR_HIS"/>
    <property type="match status" value="1"/>
</dbReference>
<evidence type="ECO:0000259" key="6">
    <source>
        <dbReference type="PROSITE" id="PS51350"/>
    </source>
</evidence>
<feature type="domain" description="HPr" evidence="6">
    <location>
        <begin position="1"/>
        <end position="84"/>
    </location>
</feature>
<dbReference type="PANTHER" id="PTHR33705">
    <property type="entry name" value="PHOSPHOCARRIER PROTEIN HPR"/>
    <property type="match status" value="1"/>
</dbReference>
<dbReference type="Pfam" id="PF00381">
    <property type="entry name" value="PTS-HPr"/>
    <property type="match status" value="1"/>
</dbReference>
<gene>
    <name evidence="7" type="ORF">QE109_16120</name>
</gene>
<keyword evidence="5" id="KW-0598">Phosphotransferase system</keyword>
<evidence type="ECO:0000313" key="7">
    <source>
        <dbReference type="EMBL" id="MDH8679685.1"/>
    </source>
</evidence>
<dbReference type="InterPro" id="IPR001020">
    <property type="entry name" value="PTS_HPr_His_P_site"/>
</dbReference>
<evidence type="ECO:0000256" key="2">
    <source>
        <dbReference type="ARBA" id="ARBA00004496"/>
    </source>
</evidence>
<name>A0ABT6NGX1_9FIRM</name>
<comment type="function">
    <text evidence="1">General (non sugar-specific) component of the phosphoenolpyruvate-dependent sugar phosphotransferase system (sugar PTS). This major carbohydrate active-transport system catalyzes the phosphorylation of incoming sugar substrates concomitantly with their translocation across the cell membrane. The phosphoryl group from phosphoenolpyruvate (PEP) is transferred to the phosphoryl carrier protein HPr by enzyme I. Phospho-HPr then transfers it to the PTS EIIA domain.</text>
</comment>
<organism evidence="7 8">
    <name type="scientific">Fusibacter bizertensis</name>
    <dbReference type="NCBI Taxonomy" id="1488331"/>
    <lineage>
        <taxon>Bacteria</taxon>
        <taxon>Bacillati</taxon>
        <taxon>Bacillota</taxon>
        <taxon>Clostridia</taxon>
        <taxon>Eubacteriales</taxon>
        <taxon>Eubacteriales Family XII. Incertae Sedis</taxon>
        <taxon>Fusibacter</taxon>
    </lineage>
</organism>
<evidence type="ECO:0000313" key="8">
    <source>
        <dbReference type="Proteomes" id="UP001158045"/>
    </source>
</evidence>
<evidence type="ECO:0000256" key="4">
    <source>
        <dbReference type="ARBA" id="ARBA00022490"/>
    </source>
</evidence>
<dbReference type="SUPFAM" id="SSF55594">
    <property type="entry name" value="HPr-like"/>
    <property type="match status" value="1"/>
</dbReference>
<evidence type="ECO:0000256" key="3">
    <source>
        <dbReference type="ARBA" id="ARBA00020422"/>
    </source>
</evidence>
<dbReference type="InterPro" id="IPR000032">
    <property type="entry name" value="HPr-like"/>
</dbReference>
<dbReference type="Proteomes" id="UP001158045">
    <property type="component" value="Unassembled WGS sequence"/>
</dbReference>
<dbReference type="InterPro" id="IPR035895">
    <property type="entry name" value="HPr-like_sf"/>
</dbReference>
<sequence length="84" mass="9382">MVEAIVKSKNGIHARPASMIADISSKYQGEINLYKGDKKYNGKSIMSIMSMGLQEAEQVKIEAIGDQSEQMELKIKEIIDHIID</sequence>
<reference evidence="7 8" key="1">
    <citation type="submission" date="2023-04" db="EMBL/GenBank/DDBJ databases">
        <title>Fusibacter bizertensis strain WBS, isolated from littoral bottom sediments of the Arctic seas - biochemical and genomic analysis.</title>
        <authorList>
            <person name="Brioukhanov A.L."/>
        </authorList>
    </citation>
    <scope>NUCLEOTIDE SEQUENCE [LARGE SCALE GENOMIC DNA]</scope>
    <source>
        <strain evidence="7 8">WBS</strain>
    </source>
</reference>
<dbReference type="PROSITE" id="PS00589">
    <property type="entry name" value="PTS_HPR_SER"/>
    <property type="match status" value="1"/>
</dbReference>
<keyword evidence="8" id="KW-1185">Reference proteome</keyword>
<evidence type="ECO:0000256" key="1">
    <source>
        <dbReference type="ARBA" id="ARBA00003681"/>
    </source>
</evidence>
<dbReference type="CDD" id="cd00367">
    <property type="entry name" value="PTS-HPr_like"/>
    <property type="match status" value="1"/>
</dbReference>
<keyword evidence="4" id="KW-0963">Cytoplasm</keyword>
<dbReference type="PANTHER" id="PTHR33705:SF2">
    <property type="entry name" value="PHOSPHOCARRIER PROTEIN NPR"/>
    <property type="match status" value="1"/>
</dbReference>
<dbReference type="NCBIfam" id="TIGR01003">
    <property type="entry name" value="PTS_HPr_family"/>
    <property type="match status" value="1"/>
</dbReference>
<dbReference type="PRINTS" id="PR00107">
    <property type="entry name" value="PHOSPHOCPHPR"/>
</dbReference>
<dbReference type="EMBL" id="JARYZI010000015">
    <property type="protein sequence ID" value="MDH8679685.1"/>
    <property type="molecule type" value="Genomic_DNA"/>
</dbReference>
<dbReference type="InterPro" id="IPR050399">
    <property type="entry name" value="HPr"/>
</dbReference>
<dbReference type="Gene3D" id="3.30.1340.10">
    <property type="entry name" value="HPr-like"/>
    <property type="match status" value="1"/>
</dbReference>
<protein>
    <recommendedName>
        <fullName evidence="3">Phosphocarrier protein HPr</fullName>
    </recommendedName>
</protein>
<dbReference type="PROSITE" id="PS51350">
    <property type="entry name" value="PTS_HPR_DOM"/>
    <property type="match status" value="1"/>
</dbReference>
<evidence type="ECO:0000256" key="5">
    <source>
        <dbReference type="ARBA" id="ARBA00022683"/>
    </source>
</evidence>
<comment type="subcellular location">
    <subcellularLocation>
        <location evidence="2">Cytoplasm</location>
    </subcellularLocation>
</comment>
<comment type="caution">
    <text evidence="7">The sequence shown here is derived from an EMBL/GenBank/DDBJ whole genome shotgun (WGS) entry which is preliminary data.</text>
</comment>
<dbReference type="InterPro" id="IPR002114">
    <property type="entry name" value="PTS_HPr_Ser_P_site"/>
</dbReference>
<proteinExistence type="predicted"/>
<accession>A0ABT6NGX1</accession>
<dbReference type="RefSeq" id="WP_281095581.1">
    <property type="nucleotide sequence ID" value="NZ_JARYZI010000015.1"/>
</dbReference>